<reference evidence="3" key="1">
    <citation type="submission" date="2016-11" db="UniProtKB">
        <authorList>
            <consortium name="WormBaseParasite"/>
        </authorList>
    </citation>
    <scope>IDENTIFICATION</scope>
</reference>
<dbReference type="AlphaFoldDB" id="A0A1I8F4M7"/>
<dbReference type="Gene3D" id="3.40.50.300">
    <property type="entry name" value="P-loop containing nucleotide triphosphate hydrolases"/>
    <property type="match status" value="1"/>
</dbReference>
<protein>
    <submittedName>
        <fullName evidence="3">CSTF2_hinge domain-containing protein</fullName>
    </submittedName>
</protein>
<evidence type="ECO:0000256" key="1">
    <source>
        <dbReference type="SAM" id="MobiDB-lite"/>
    </source>
</evidence>
<feature type="compositionally biased region" description="Basic residues" evidence="1">
    <location>
        <begin position="124"/>
        <end position="133"/>
    </location>
</feature>
<dbReference type="Proteomes" id="UP000095280">
    <property type="component" value="Unplaced"/>
</dbReference>
<feature type="compositionally biased region" description="Pro residues" evidence="1">
    <location>
        <begin position="92"/>
        <end position="101"/>
    </location>
</feature>
<evidence type="ECO:0000313" key="3">
    <source>
        <dbReference type="WBParaSite" id="maker-unitig_18187-snap-gene-0.3-mRNA-1"/>
    </source>
</evidence>
<organism evidence="2 3">
    <name type="scientific">Macrostomum lignano</name>
    <dbReference type="NCBI Taxonomy" id="282301"/>
    <lineage>
        <taxon>Eukaryota</taxon>
        <taxon>Metazoa</taxon>
        <taxon>Spiralia</taxon>
        <taxon>Lophotrochozoa</taxon>
        <taxon>Platyhelminthes</taxon>
        <taxon>Rhabditophora</taxon>
        <taxon>Macrostomorpha</taxon>
        <taxon>Macrostomida</taxon>
        <taxon>Macrostomidae</taxon>
        <taxon>Macrostomum</taxon>
    </lineage>
</organism>
<dbReference type="InterPro" id="IPR027417">
    <property type="entry name" value="P-loop_NTPase"/>
</dbReference>
<keyword evidence="2" id="KW-1185">Reference proteome</keyword>
<evidence type="ECO:0000313" key="2">
    <source>
        <dbReference type="Proteomes" id="UP000095280"/>
    </source>
</evidence>
<name>A0A1I8F4M7_9PLAT</name>
<feature type="region of interest" description="Disordered" evidence="1">
    <location>
        <begin position="68"/>
        <end position="133"/>
    </location>
</feature>
<sequence length="133" mass="13879">RPHSAAGGGGGPPPHIEPLADEVPTSEVRALLRRFGHADFRPGQADAIGRVLAGRSALALMEDQLSRLPACLPPPPVFTPVSRPNCATESAPTPPPPPPRLPAGVAGDARRRCGRPPPASGRQLRLHRRGALS</sequence>
<feature type="compositionally biased region" description="Gly residues" evidence="1">
    <location>
        <begin position="1"/>
        <end position="10"/>
    </location>
</feature>
<dbReference type="WBParaSite" id="maker-unitig_18187-snap-gene-0.3-mRNA-1">
    <property type="protein sequence ID" value="maker-unitig_18187-snap-gene-0.3-mRNA-1"/>
    <property type="gene ID" value="maker-unitig_18187-snap-gene-0.3"/>
</dbReference>
<proteinExistence type="predicted"/>
<accession>A0A1I8F4M7</accession>
<feature type="region of interest" description="Disordered" evidence="1">
    <location>
        <begin position="1"/>
        <end position="23"/>
    </location>
</feature>